<dbReference type="RefSeq" id="WP_006705868.1">
    <property type="nucleotide sequence ID" value="NZ_AGCA01000046.1"/>
</dbReference>
<keyword evidence="7" id="KW-0966">Cell projection</keyword>
<evidence type="ECO:0000256" key="2">
    <source>
        <dbReference type="ARBA" id="ARBA00009677"/>
    </source>
</evidence>
<comment type="similarity">
    <text evidence="2 6">Belongs to the flagella basal body rod proteins family.</text>
</comment>
<keyword evidence="7" id="KW-0282">Flagellum</keyword>
<comment type="subunit">
    <text evidence="6">The basal body constitutes a major portion of the flagellar organelle and consists of a number of rings mounted on a central rod.</text>
</comment>
<keyword evidence="4 6" id="KW-0975">Bacterial flagellum</keyword>
<sequence length="115" mass="13166">MGINFDKVLGVNVTAIQLRNIRSELIAANLAHVNTPNFQAQDIDFVNEMQRAKYKWARGEIQKKYRIPYQPSMDGNTVTLHVEQTEFAKNELHYQTSLSFLKMKLAGIKKAIEGK</sequence>
<evidence type="ECO:0000256" key="3">
    <source>
        <dbReference type="ARBA" id="ARBA00014376"/>
    </source>
</evidence>
<dbReference type="EMBL" id="AGCA01000046">
    <property type="protein sequence ID" value="EGY29780.1"/>
    <property type="molecule type" value="Genomic_DNA"/>
</dbReference>
<accession>G2GWU9</accession>
<evidence type="ECO:0000313" key="7">
    <source>
        <dbReference type="EMBL" id="EGY29780.1"/>
    </source>
</evidence>
<name>G2GWU9_9ENTR</name>
<organism evidence="7 8">
    <name type="scientific">Candidatus Regiella insecticola 5.15</name>
    <dbReference type="NCBI Taxonomy" id="1005043"/>
    <lineage>
        <taxon>Bacteria</taxon>
        <taxon>Pseudomonadati</taxon>
        <taxon>Pseudomonadota</taxon>
        <taxon>Gammaproteobacteria</taxon>
        <taxon>Enterobacterales</taxon>
        <taxon>Enterobacteriaceae</taxon>
        <taxon>aphid secondary symbionts</taxon>
        <taxon>Candidatus Regiella</taxon>
    </lineage>
</organism>
<reference evidence="7 8" key="1">
    <citation type="journal article" date="2012" name="Genome Res.">
        <title>Genomic basis of endosymbiont-conferred protection against an insect parasitoid.</title>
        <authorList>
            <person name="Hansen A.K."/>
            <person name="Vorburger C."/>
            <person name="Moran N.A."/>
        </authorList>
    </citation>
    <scope>NUCLEOTIDE SEQUENCE [LARGE SCALE GENOMIC DNA]</scope>
    <source>
        <strain evidence="8">R5.15</strain>
    </source>
</reference>
<evidence type="ECO:0000256" key="1">
    <source>
        <dbReference type="ARBA" id="ARBA00004117"/>
    </source>
</evidence>
<dbReference type="PIRSF" id="PIRSF002889">
    <property type="entry name" value="Rod_FlgB"/>
    <property type="match status" value="1"/>
</dbReference>
<dbReference type="GO" id="GO:0071973">
    <property type="term" value="P:bacterial-type flagellum-dependent cell motility"/>
    <property type="evidence" value="ECO:0007669"/>
    <property type="project" value="InterPro"/>
</dbReference>
<comment type="function">
    <text evidence="5 6">Structural component of flagellum, the bacterial motility apparatus. Part of the rod structure of flagellar basal body.</text>
</comment>
<dbReference type="InterPro" id="IPR006300">
    <property type="entry name" value="FlgB"/>
</dbReference>
<evidence type="ECO:0000313" key="8">
    <source>
        <dbReference type="Proteomes" id="UP000004116"/>
    </source>
</evidence>
<protein>
    <recommendedName>
        <fullName evidence="3 6">Flagellar basal body rod protein FlgB</fullName>
    </recommendedName>
</protein>
<evidence type="ECO:0000256" key="5">
    <source>
        <dbReference type="ARBA" id="ARBA00024934"/>
    </source>
</evidence>
<evidence type="ECO:0000256" key="4">
    <source>
        <dbReference type="ARBA" id="ARBA00023143"/>
    </source>
</evidence>
<proteinExistence type="inferred from homology"/>
<evidence type="ECO:0000256" key="6">
    <source>
        <dbReference type="PIRNR" id="PIRNR002889"/>
    </source>
</evidence>
<comment type="caution">
    <text evidence="7">The sequence shown here is derived from an EMBL/GenBank/DDBJ whole genome shotgun (WGS) entry which is preliminary data.</text>
</comment>
<keyword evidence="8" id="KW-1185">Reference proteome</keyword>
<dbReference type="GO" id="GO:0030694">
    <property type="term" value="C:bacterial-type flagellum basal body, rod"/>
    <property type="evidence" value="ECO:0007669"/>
    <property type="project" value="InterPro"/>
</dbReference>
<gene>
    <name evidence="7" type="ORF">Rin_00002340</name>
</gene>
<dbReference type="AlphaFoldDB" id="G2GWU9"/>
<dbReference type="Proteomes" id="UP000004116">
    <property type="component" value="Unassembled WGS sequence"/>
</dbReference>
<dbReference type="OrthoDB" id="9788334at2"/>
<dbReference type="PATRIC" id="fig|1005043.3.peg.223"/>
<keyword evidence="7" id="KW-0969">Cilium</keyword>
<comment type="subcellular location">
    <subcellularLocation>
        <location evidence="1 6">Bacterial flagellum basal body</location>
    </subcellularLocation>
</comment>